<dbReference type="InterPro" id="IPR032801">
    <property type="entry name" value="PXL2A/B/C"/>
</dbReference>
<dbReference type="PROSITE" id="PS00027">
    <property type="entry name" value="HOMEOBOX_1"/>
    <property type="match status" value="1"/>
</dbReference>
<dbReference type="SUPFAM" id="SSF46689">
    <property type="entry name" value="Homeodomain-like"/>
    <property type="match status" value="1"/>
</dbReference>
<dbReference type="PANTHER" id="PTHR46639:SF2">
    <property type="entry name" value="DIENCEPHALON_MESENCEPHALON HOMEOBOX PROTEIN 1"/>
    <property type="match status" value="1"/>
</dbReference>
<dbReference type="GO" id="GO:0000977">
    <property type="term" value="F:RNA polymerase II transcription regulatory region sequence-specific DNA binding"/>
    <property type="evidence" value="ECO:0007669"/>
    <property type="project" value="TreeGrafter"/>
</dbReference>
<evidence type="ECO:0000256" key="1">
    <source>
        <dbReference type="ARBA" id="ARBA00005733"/>
    </source>
</evidence>
<dbReference type="PANTHER" id="PTHR46639">
    <property type="entry name" value="DIENCEPHALON/MESENCEPHALON HOMEOBOX PROTEIN 1"/>
    <property type="match status" value="1"/>
</dbReference>
<evidence type="ECO:0000256" key="2">
    <source>
        <dbReference type="ARBA" id="ARBA00023125"/>
    </source>
</evidence>
<reference evidence="9 10" key="1">
    <citation type="submission" date="2020-08" db="EMBL/GenBank/DDBJ databases">
        <authorList>
            <person name="Hejnol A."/>
        </authorList>
    </citation>
    <scope>NUCLEOTIDE SEQUENCE [LARGE SCALE GENOMIC DNA]</scope>
</reference>
<evidence type="ECO:0000313" key="9">
    <source>
        <dbReference type="EMBL" id="CAD5113167.1"/>
    </source>
</evidence>
<dbReference type="Pfam" id="PF00046">
    <property type="entry name" value="Homeodomain"/>
    <property type="match status" value="1"/>
</dbReference>
<evidence type="ECO:0000256" key="6">
    <source>
        <dbReference type="RuleBase" id="RU000682"/>
    </source>
</evidence>
<accession>A0A7I8VBV0</accession>
<comment type="subcellular location">
    <subcellularLocation>
        <location evidence="5 6">Nucleus</location>
    </subcellularLocation>
</comment>
<feature type="domain" description="Homeobox" evidence="8">
    <location>
        <begin position="21"/>
        <end position="81"/>
    </location>
</feature>
<dbReference type="InterPro" id="IPR009057">
    <property type="entry name" value="Homeodomain-like_sf"/>
</dbReference>
<protein>
    <submittedName>
        <fullName evidence="9">DgyrCDS2356</fullName>
    </submittedName>
</protein>
<comment type="caution">
    <text evidence="9">The sequence shown here is derived from an EMBL/GenBank/DDBJ whole genome shotgun (WGS) entry which is preliminary data.</text>
</comment>
<dbReference type="AlphaFoldDB" id="A0A7I8VBV0"/>
<evidence type="ECO:0000256" key="3">
    <source>
        <dbReference type="ARBA" id="ARBA00023155"/>
    </source>
</evidence>
<evidence type="ECO:0000256" key="7">
    <source>
        <dbReference type="SAM" id="MobiDB-lite"/>
    </source>
</evidence>
<gene>
    <name evidence="9" type="ORF">DGYR_LOCUS2202</name>
</gene>
<dbReference type="OrthoDB" id="6159439at2759"/>
<keyword evidence="3 5" id="KW-0371">Homeobox</keyword>
<feature type="compositionally biased region" description="Polar residues" evidence="7">
    <location>
        <begin position="123"/>
        <end position="136"/>
    </location>
</feature>
<sequence length="459" mass="52591">MLINYNFQADIIVEARYGAQRKQRRSRTAFTNAQLTALEKTFAKTHYPDVVMRERLAMMTHLPESRIQVWFKNRRAKFRKKQRGSKQIQNVPKERDEEKKEDSEEKFSSKSDDNDEEAKSDTSETSPTKSDSNQSELFFSNSSANARPSVNPQFFSSPQMNLLEQQMTQPALNLLQRHLLTQSGYLSWPSSISSPLPVPSANFPLFGSSVLNGRNSSSLGPDELETALVDLTNNMEKVLETTMSIWNETKDVYEFIKNPGKLSKMGSLIGLYHQFFIHCEIGSLMDLERIFKQFYTKLSVQEAVADYDFVERKWNRFLENIDDKLNPSYYRISTVNSIAPIETRGMEGVKLWKRDTGCEFPVFVDEERILYKTIGLKVTVAKVWSSTSLGYYAEVLTNGGKLISPYSNIKDDPNQMGGNVIIDNTGVYRFIYKSKTPQDRPSMEELESSIKSLHIVSRI</sequence>
<dbReference type="Gene3D" id="1.10.10.60">
    <property type="entry name" value="Homeodomain-like"/>
    <property type="match status" value="1"/>
</dbReference>
<evidence type="ECO:0000256" key="4">
    <source>
        <dbReference type="ARBA" id="ARBA00023242"/>
    </source>
</evidence>
<keyword evidence="2 5" id="KW-0238">DNA-binding</keyword>
<evidence type="ECO:0000259" key="8">
    <source>
        <dbReference type="PROSITE" id="PS50071"/>
    </source>
</evidence>
<dbReference type="Proteomes" id="UP000549394">
    <property type="component" value="Unassembled WGS sequence"/>
</dbReference>
<feature type="compositionally biased region" description="Basic and acidic residues" evidence="7">
    <location>
        <begin position="92"/>
        <end position="122"/>
    </location>
</feature>
<dbReference type="PROSITE" id="PS50071">
    <property type="entry name" value="HOMEOBOX_2"/>
    <property type="match status" value="1"/>
</dbReference>
<dbReference type="EMBL" id="CAJFCJ010000003">
    <property type="protein sequence ID" value="CAD5113167.1"/>
    <property type="molecule type" value="Genomic_DNA"/>
</dbReference>
<dbReference type="InterPro" id="IPR052488">
    <property type="entry name" value="DMBX_homeobox"/>
</dbReference>
<name>A0A7I8VBV0_9ANNE</name>
<feature type="DNA-binding region" description="Homeobox" evidence="5">
    <location>
        <begin position="23"/>
        <end position="82"/>
    </location>
</feature>
<evidence type="ECO:0000313" key="10">
    <source>
        <dbReference type="Proteomes" id="UP000549394"/>
    </source>
</evidence>
<dbReference type="GO" id="GO:0000981">
    <property type="term" value="F:DNA-binding transcription factor activity, RNA polymerase II-specific"/>
    <property type="evidence" value="ECO:0007669"/>
    <property type="project" value="InterPro"/>
</dbReference>
<dbReference type="SMART" id="SM00389">
    <property type="entry name" value="HOX"/>
    <property type="match status" value="1"/>
</dbReference>
<organism evidence="9 10">
    <name type="scientific">Dimorphilus gyrociliatus</name>
    <dbReference type="NCBI Taxonomy" id="2664684"/>
    <lineage>
        <taxon>Eukaryota</taxon>
        <taxon>Metazoa</taxon>
        <taxon>Spiralia</taxon>
        <taxon>Lophotrochozoa</taxon>
        <taxon>Annelida</taxon>
        <taxon>Polychaeta</taxon>
        <taxon>Polychaeta incertae sedis</taxon>
        <taxon>Dinophilidae</taxon>
        <taxon>Dimorphilus</taxon>
    </lineage>
</organism>
<evidence type="ECO:0000256" key="5">
    <source>
        <dbReference type="PROSITE-ProRule" id="PRU00108"/>
    </source>
</evidence>
<dbReference type="InterPro" id="IPR001356">
    <property type="entry name" value="HD"/>
</dbReference>
<keyword evidence="10" id="KW-1185">Reference proteome</keyword>
<dbReference type="CDD" id="cd00086">
    <property type="entry name" value="homeodomain"/>
    <property type="match status" value="1"/>
</dbReference>
<feature type="region of interest" description="Disordered" evidence="7">
    <location>
        <begin position="80"/>
        <end position="136"/>
    </location>
</feature>
<comment type="similarity">
    <text evidence="1">Belongs to the paired homeobox family.</text>
</comment>
<keyword evidence="4 5" id="KW-0539">Nucleus</keyword>
<proteinExistence type="inferred from homology"/>
<dbReference type="GO" id="GO:0005634">
    <property type="term" value="C:nucleus"/>
    <property type="evidence" value="ECO:0007669"/>
    <property type="project" value="UniProtKB-SubCell"/>
</dbReference>
<dbReference type="Gene3D" id="3.40.30.10">
    <property type="entry name" value="Glutaredoxin"/>
    <property type="match status" value="1"/>
</dbReference>
<dbReference type="FunFam" id="1.10.10.60:FF:000551">
    <property type="entry name" value="Predicted protein"/>
    <property type="match status" value="1"/>
</dbReference>
<dbReference type="InterPro" id="IPR017970">
    <property type="entry name" value="Homeobox_CS"/>
</dbReference>
<dbReference type="Pfam" id="PF13911">
    <property type="entry name" value="AhpC-TSA_2"/>
    <property type="match status" value="1"/>
</dbReference>